<sequence>MTCGMDGINQPPLPLSSAIEGTRRNKRFSAIWKKAPHLSWAGKRGRSPSPSSRSLSALESSTRGPECDPATVSSLPFGCHFGFWFI</sequence>
<dbReference type="EMBL" id="BGPR01004547">
    <property type="protein sequence ID" value="GBN00758.1"/>
    <property type="molecule type" value="Genomic_DNA"/>
</dbReference>
<dbReference type="Proteomes" id="UP000499080">
    <property type="component" value="Unassembled WGS sequence"/>
</dbReference>
<feature type="region of interest" description="Disordered" evidence="1">
    <location>
        <begin position="39"/>
        <end position="69"/>
    </location>
</feature>
<proteinExistence type="predicted"/>
<protein>
    <submittedName>
        <fullName evidence="2">Uncharacterized protein</fullName>
    </submittedName>
</protein>
<organism evidence="2 3">
    <name type="scientific">Araneus ventricosus</name>
    <name type="common">Orbweaver spider</name>
    <name type="synonym">Epeira ventricosa</name>
    <dbReference type="NCBI Taxonomy" id="182803"/>
    <lineage>
        <taxon>Eukaryota</taxon>
        <taxon>Metazoa</taxon>
        <taxon>Ecdysozoa</taxon>
        <taxon>Arthropoda</taxon>
        <taxon>Chelicerata</taxon>
        <taxon>Arachnida</taxon>
        <taxon>Araneae</taxon>
        <taxon>Araneomorphae</taxon>
        <taxon>Entelegynae</taxon>
        <taxon>Araneoidea</taxon>
        <taxon>Araneidae</taxon>
        <taxon>Araneus</taxon>
    </lineage>
</organism>
<dbReference type="AlphaFoldDB" id="A0A4Y2KEI8"/>
<name>A0A4Y2KEI8_ARAVE</name>
<gene>
    <name evidence="2" type="ORF">AVEN_220263_1</name>
</gene>
<reference evidence="2 3" key="1">
    <citation type="journal article" date="2019" name="Sci. Rep.">
        <title>Orb-weaving spider Araneus ventricosus genome elucidates the spidroin gene catalogue.</title>
        <authorList>
            <person name="Kono N."/>
            <person name="Nakamura H."/>
            <person name="Ohtoshi R."/>
            <person name="Moran D.A.P."/>
            <person name="Shinohara A."/>
            <person name="Yoshida Y."/>
            <person name="Fujiwara M."/>
            <person name="Mori M."/>
            <person name="Tomita M."/>
            <person name="Arakawa K."/>
        </authorList>
    </citation>
    <scope>NUCLEOTIDE SEQUENCE [LARGE SCALE GENOMIC DNA]</scope>
</reference>
<comment type="caution">
    <text evidence="2">The sequence shown here is derived from an EMBL/GenBank/DDBJ whole genome shotgun (WGS) entry which is preliminary data.</text>
</comment>
<evidence type="ECO:0000313" key="2">
    <source>
        <dbReference type="EMBL" id="GBN00758.1"/>
    </source>
</evidence>
<keyword evidence="3" id="KW-1185">Reference proteome</keyword>
<evidence type="ECO:0000256" key="1">
    <source>
        <dbReference type="SAM" id="MobiDB-lite"/>
    </source>
</evidence>
<accession>A0A4Y2KEI8</accession>
<evidence type="ECO:0000313" key="3">
    <source>
        <dbReference type="Proteomes" id="UP000499080"/>
    </source>
</evidence>
<feature type="compositionally biased region" description="Low complexity" evidence="1">
    <location>
        <begin position="47"/>
        <end position="61"/>
    </location>
</feature>